<proteinExistence type="inferred from homology"/>
<evidence type="ECO:0000313" key="8">
    <source>
        <dbReference type="Proteomes" id="UP001314263"/>
    </source>
</evidence>
<evidence type="ECO:0000256" key="5">
    <source>
        <dbReference type="ARBA" id="ARBA00023136"/>
    </source>
</evidence>
<reference evidence="7 8" key="1">
    <citation type="submission" date="2023-10" db="EMBL/GenBank/DDBJ databases">
        <authorList>
            <person name="Maclean D."/>
            <person name="Macfadyen A."/>
        </authorList>
    </citation>
    <scope>NUCLEOTIDE SEQUENCE [LARGE SCALE GENOMIC DNA]</scope>
</reference>
<protein>
    <submittedName>
        <fullName evidence="7">Uncharacterized protein</fullName>
    </submittedName>
</protein>
<feature type="transmembrane region" description="Helical" evidence="6">
    <location>
        <begin position="59"/>
        <end position="78"/>
    </location>
</feature>
<keyword evidence="5 6" id="KW-0472">Membrane</keyword>
<keyword evidence="3 6" id="KW-0812">Transmembrane</keyword>
<accession>A0AAV1HUI7</accession>
<dbReference type="PANTHER" id="PTHR13180">
    <property type="entry name" value="SMALL MEMBRANE PROTEIN-RELATED"/>
    <property type="match status" value="1"/>
</dbReference>
<keyword evidence="4 6" id="KW-1133">Transmembrane helix</keyword>
<comment type="subcellular location">
    <subcellularLocation>
        <location evidence="1">Membrane</location>
        <topology evidence="1">Multi-pass membrane protein</topology>
    </subcellularLocation>
</comment>
<dbReference type="AlphaFoldDB" id="A0AAV1HUI7"/>
<dbReference type="EMBL" id="CAUYUE010000002">
    <property type="protein sequence ID" value="CAK0743052.1"/>
    <property type="molecule type" value="Genomic_DNA"/>
</dbReference>
<gene>
    <name evidence="7" type="ORF">CVIRNUC_001440</name>
</gene>
<dbReference type="InterPro" id="IPR007919">
    <property type="entry name" value="UPF0220"/>
</dbReference>
<dbReference type="GO" id="GO:0016020">
    <property type="term" value="C:membrane"/>
    <property type="evidence" value="ECO:0007669"/>
    <property type="project" value="UniProtKB-SubCell"/>
</dbReference>
<sequence length="166" mass="18136">MNWNLAHWFVYGEVDWDQLESRLRGVCPFLSGAIFGAGWWCLIDALVYSKVVLNETYPFTYNLPGIIATVALIMMNLVSRDDLANMGDSYSSDEGSEGRAKLWLFLSYCIAFGAVAGSVAVLVTCVQHHEHVGVGVGALLQCGLILLSGLLLWAFRSDDGGYAAIH</sequence>
<keyword evidence="8" id="KW-1185">Reference proteome</keyword>
<evidence type="ECO:0000313" key="7">
    <source>
        <dbReference type="EMBL" id="CAK0743052.1"/>
    </source>
</evidence>
<comment type="similarity">
    <text evidence="2">Belongs to the UPF0220 family.</text>
</comment>
<evidence type="ECO:0000256" key="4">
    <source>
        <dbReference type="ARBA" id="ARBA00022989"/>
    </source>
</evidence>
<feature type="transmembrane region" description="Helical" evidence="6">
    <location>
        <begin position="29"/>
        <end position="47"/>
    </location>
</feature>
<feature type="transmembrane region" description="Helical" evidence="6">
    <location>
        <begin position="102"/>
        <end position="125"/>
    </location>
</feature>
<evidence type="ECO:0000256" key="1">
    <source>
        <dbReference type="ARBA" id="ARBA00004141"/>
    </source>
</evidence>
<evidence type="ECO:0000256" key="6">
    <source>
        <dbReference type="SAM" id="Phobius"/>
    </source>
</evidence>
<feature type="transmembrane region" description="Helical" evidence="6">
    <location>
        <begin position="132"/>
        <end position="155"/>
    </location>
</feature>
<dbReference type="Proteomes" id="UP001314263">
    <property type="component" value="Unassembled WGS sequence"/>
</dbReference>
<evidence type="ECO:0000256" key="3">
    <source>
        <dbReference type="ARBA" id="ARBA00022692"/>
    </source>
</evidence>
<evidence type="ECO:0000256" key="2">
    <source>
        <dbReference type="ARBA" id="ARBA00005335"/>
    </source>
</evidence>
<dbReference type="Pfam" id="PF05255">
    <property type="entry name" value="UPF0220"/>
    <property type="match status" value="1"/>
</dbReference>
<comment type="caution">
    <text evidence="7">The sequence shown here is derived from an EMBL/GenBank/DDBJ whole genome shotgun (WGS) entry which is preliminary data.</text>
</comment>
<organism evidence="7 8">
    <name type="scientific">Coccomyxa viridis</name>
    <dbReference type="NCBI Taxonomy" id="1274662"/>
    <lineage>
        <taxon>Eukaryota</taxon>
        <taxon>Viridiplantae</taxon>
        <taxon>Chlorophyta</taxon>
        <taxon>core chlorophytes</taxon>
        <taxon>Trebouxiophyceae</taxon>
        <taxon>Trebouxiophyceae incertae sedis</taxon>
        <taxon>Coccomyxaceae</taxon>
        <taxon>Coccomyxa</taxon>
    </lineage>
</organism>
<name>A0AAV1HUI7_9CHLO</name>